<gene>
    <name evidence="2" type="ORF">CEXT_523351</name>
</gene>
<keyword evidence="3" id="KW-1185">Reference proteome</keyword>
<dbReference type="EMBL" id="BPLR01003675">
    <property type="protein sequence ID" value="GIX87363.1"/>
    <property type="molecule type" value="Genomic_DNA"/>
</dbReference>
<protein>
    <submittedName>
        <fullName evidence="2">Uncharacterized protein</fullName>
    </submittedName>
</protein>
<dbReference type="Proteomes" id="UP001054945">
    <property type="component" value="Unassembled WGS sequence"/>
</dbReference>
<evidence type="ECO:0000313" key="2">
    <source>
        <dbReference type="EMBL" id="GIX87363.1"/>
    </source>
</evidence>
<sequence>MVNPYAIILTIARRILAPNENGTDIANPSLKLEPTSFIKNNGNVSDDSLERSNLKQNGISRLTQLTDLDEIQKNAPGLPRLQSSHREADWSSLIR</sequence>
<accession>A0AAV4NUF4</accession>
<evidence type="ECO:0000313" key="3">
    <source>
        <dbReference type="Proteomes" id="UP001054945"/>
    </source>
</evidence>
<dbReference type="AlphaFoldDB" id="A0AAV4NUF4"/>
<reference evidence="2 3" key="1">
    <citation type="submission" date="2021-06" db="EMBL/GenBank/DDBJ databases">
        <title>Caerostris extrusa draft genome.</title>
        <authorList>
            <person name="Kono N."/>
            <person name="Arakawa K."/>
        </authorList>
    </citation>
    <scope>NUCLEOTIDE SEQUENCE [LARGE SCALE GENOMIC DNA]</scope>
</reference>
<comment type="caution">
    <text evidence="2">The sequence shown here is derived from an EMBL/GenBank/DDBJ whole genome shotgun (WGS) entry which is preliminary data.</text>
</comment>
<evidence type="ECO:0000256" key="1">
    <source>
        <dbReference type="SAM" id="MobiDB-lite"/>
    </source>
</evidence>
<proteinExistence type="predicted"/>
<organism evidence="2 3">
    <name type="scientific">Caerostris extrusa</name>
    <name type="common">Bark spider</name>
    <name type="synonym">Caerostris bankana</name>
    <dbReference type="NCBI Taxonomy" id="172846"/>
    <lineage>
        <taxon>Eukaryota</taxon>
        <taxon>Metazoa</taxon>
        <taxon>Ecdysozoa</taxon>
        <taxon>Arthropoda</taxon>
        <taxon>Chelicerata</taxon>
        <taxon>Arachnida</taxon>
        <taxon>Araneae</taxon>
        <taxon>Araneomorphae</taxon>
        <taxon>Entelegynae</taxon>
        <taxon>Araneoidea</taxon>
        <taxon>Araneidae</taxon>
        <taxon>Caerostris</taxon>
    </lineage>
</organism>
<name>A0AAV4NUF4_CAEEX</name>
<feature type="region of interest" description="Disordered" evidence="1">
    <location>
        <begin position="73"/>
        <end position="95"/>
    </location>
</feature>